<evidence type="ECO:0000313" key="5">
    <source>
        <dbReference type="Proteomes" id="UP000325313"/>
    </source>
</evidence>
<feature type="region of interest" description="Disordered" evidence="1">
    <location>
        <begin position="76"/>
        <end position="126"/>
    </location>
</feature>
<reference evidence="4 5" key="1">
    <citation type="submission" date="2019-05" db="EMBL/GenBank/DDBJ databases">
        <title>Emergence of the Ug99 lineage of the wheat stem rust pathogen through somatic hybridization.</title>
        <authorList>
            <person name="Li F."/>
            <person name="Upadhyaya N.M."/>
            <person name="Sperschneider J."/>
            <person name="Matny O."/>
            <person name="Nguyen-Phuc H."/>
            <person name="Mago R."/>
            <person name="Raley C."/>
            <person name="Miller M.E."/>
            <person name="Silverstein K.A.T."/>
            <person name="Henningsen E."/>
            <person name="Hirsch C.D."/>
            <person name="Visser B."/>
            <person name="Pretorius Z.A."/>
            <person name="Steffenson B.J."/>
            <person name="Schwessinger B."/>
            <person name="Dodds P.N."/>
            <person name="Figueroa M."/>
        </authorList>
    </citation>
    <scope>NUCLEOTIDE SEQUENCE [LARGE SCALE GENOMIC DNA]</scope>
    <source>
        <strain evidence="2">21-0</strain>
        <strain evidence="3 5">Ug99</strain>
    </source>
</reference>
<dbReference type="Proteomes" id="UP000324748">
    <property type="component" value="Unassembled WGS sequence"/>
</dbReference>
<dbReference type="Proteomes" id="UP000325313">
    <property type="component" value="Unassembled WGS sequence"/>
</dbReference>
<evidence type="ECO:0000256" key="1">
    <source>
        <dbReference type="SAM" id="MobiDB-lite"/>
    </source>
</evidence>
<keyword evidence="4" id="KW-1185">Reference proteome</keyword>
<evidence type="ECO:0000313" key="2">
    <source>
        <dbReference type="EMBL" id="KAA1097910.1"/>
    </source>
</evidence>
<name>A0A5B0QW50_PUCGR</name>
<dbReference type="AlphaFoldDB" id="A0A5B0QW50"/>
<protein>
    <submittedName>
        <fullName evidence="3">Uncharacterized protein</fullName>
    </submittedName>
</protein>
<dbReference type="OrthoDB" id="2511763at2759"/>
<evidence type="ECO:0000313" key="4">
    <source>
        <dbReference type="Proteomes" id="UP000324748"/>
    </source>
</evidence>
<organism evidence="3 5">
    <name type="scientific">Puccinia graminis f. sp. tritici</name>
    <dbReference type="NCBI Taxonomy" id="56615"/>
    <lineage>
        <taxon>Eukaryota</taxon>
        <taxon>Fungi</taxon>
        <taxon>Dikarya</taxon>
        <taxon>Basidiomycota</taxon>
        <taxon>Pucciniomycotina</taxon>
        <taxon>Pucciniomycetes</taxon>
        <taxon>Pucciniales</taxon>
        <taxon>Pucciniaceae</taxon>
        <taxon>Puccinia</taxon>
    </lineage>
</organism>
<feature type="compositionally biased region" description="Polar residues" evidence="1">
    <location>
        <begin position="84"/>
        <end position="126"/>
    </location>
</feature>
<evidence type="ECO:0000313" key="3">
    <source>
        <dbReference type="EMBL" id="KAA1117133.1"/>
    </source>
</evidence>
<gene>
    <name evidence="2" type="ORF">PGT21_023737</name>
    <name evidence="3" type="ORF">PGTUg99_036134</name>
</gene>
<dbReference type="EMBL" id="VSWC01000066">
    <property type="protein sequence ID" value="KAA1097910.1"/>
    <property type="molecule type" value="Genomic_DNA"/>
</dbReference>
<proteinExistence type="predicted"/>
<dbReference type="EMBL" id="VDEP01000270">
    <property type="protein sequence ID" value="KAA1117133.1"/>
    <property type="molecule type" value="Genomic_DNA"/>
</dbReference>
<comment type="caution">
    <text evidence="3">The sequence shown here is derived from an EMBL/GenBank/DDBJ whole genome shotgun (WGS) entry which is preliminary data.</text>
</comment>
<accession>A0A5B0QW50</accession>
<sequence length="126" mass="13113">MHSGFPKTGGPTSCVRRCMDMSNLTQVLPCSTWGADDLVLRALKAELSAPIGSVCFRGASSARGCVVHPSALAGFAGSVPPDSPSATFPPSASQNQTPTSKTRNQWSSSTSPHPHQASNFKISPTN</sequence>